<feature type="compositionally biased region" description="Low complexity" evidence="3">
    <location>
        <begin position="288"/>
        <end position="305"/>
    </location>
</feature>
<dbReference type="Pfam" id="PF00076">
    <property type="entry name" value="RRM_1"/>
    <property type="match status" value="1"/>
</dbReference>
<dbReference type="Proteomes" id="UP000006727">
    <property type="component" value="Chromosome 23"/>
</dbReference>
<keyword evidence="5" id="KW-1185">Reference proteome</keyword>
<dbReference type="SMART" id="SM00360">
    <property type="entry name" value="RRM"/>
    <property type="match status" value="1"/>
</dbReference>
<feature type="region of interest" description="Disordered" evidence="3">
    <location>
        <begin position="287"/>
        <end position="316"/>
    </location>
</feature>
<dbReference type="Gene3D" id="3.30.70.330">
    <property type="match status" value="1"/>
</dbReference>
<evidence type="ECO:0000256" key="1">
    <source>
        <dbReference type="ARBA" id="ARBA00022884"/>
    </source>
</evidence>
<dbReference type="OMA" id="CGRRANC"/>
<dbReference type="EMBL" id="ABEU02000023">
    <property type="status" value="NOT_ANNOTATED_CDS"/>
    <property type="molecule type" value="Genomic_DNA"/>
</dbReference>
<dbReference type="EnsemblPlants" id="Pp3c23_13350V3.3">
    <property type="protein sequence ID" value="Pp3c23_13350V3.3"/>
    <property type="gene ID" value="Pp3c23_13350"/>
</dbReference>
<evidence type="ECO:0000313" key="5">
    <source>
        <dbReference type="Proteomes" id="UP000006727"/>
    </source>
</evidence>
<dbReference type="AlphaFoldDB" id="A9TR36"/>
<dbReference type="PANTHER" id="PTHR48024:SF56">
    <property type="entry name" value="HETEROGENEOUS NUCLEAR RIBONUCLEOPROTEIN A0"/>
    <property type="match status" value="1"/>
</dbReference>
<evidence type="ECO:0000256" key="3">
    <source>
        <dbReference type="SAM" id="MobiDB-lite"/>
    </source>
</evidence>
<dbReference type="SUPFAM" id="SSF54928">
    <property type="entry name" value="RNA-binding domain, RBD"/>
    <property type="match status" value="1"/>
</dbReference>
<dbReference type="InterPro" id="IPR012677">
    <property type="entry name" value="Nucleotide-bd_a/b_plait_sf"/>
</dbReference>
<dbReference type="HOGENOM" id="CLU_881078_0_0_1"/>
<accession>A9TR36</accession>
<dbReference type="PANTHER" id="PTHR48024">
    <property type="entry name" value="GEO13361P1-RELATED"/>
    <property type="match status" value="1"/>
</dbReference>
<dbReference type="InParanoid" id="A9TR36"/>
<evidence type="ECO:0000313" key="4">
    <source>
        <dbReference type="EnsemblPlants" id="Pp3c23_13350V3.3"/>
    </source>
</evidence>
<dbReference type="GO" id="GO:0003723">
    <property type="term" value="F:RNA binding"/>
    <property type="evidence" value="ECO:0007669"/>
    <property type="project" value="UniProtKB-UniRule"/>
</dbReference>
<keyword evidence="1 2" id="KW-0694">RNA-binding</keyword>
<evidence type="ECO:0000256" key="2">
    <source>
        <dbReference type="PROSITE-ProRule" id="PRU00176"/>
    </source>
</evidence>
<dbReference type="CDD" id="cd00590">
    <property type="entry name" value="RRM_SF"/>
    <property type="match status" value="1"/>
</dbReference>
<dbReference type="InterPro" id="IPR000504">
    <property type="entry name" value="RRM_dom"/>
</dbReference>
<dbReference type="PROSITE" id="PS50102">
    <property type="entry name" value="RRM"/>
    <property type="match status" value="1"/>
</dbReference>
<reference evidence="4 5" key="2">
    <citation type="journal article" date="2018" name="Plant J.">
        <title>The Physcomitrella patens chromosome-scale assembly reveals moss genome structure and evolution.</title>
        <authorList>
            <person name="Lang D."/>
            <person name="Ullrich K.K."/>
            <person name="Murat F."/>
            <person name="Fuchs J."/>
            <person name="Jenkins J."/>
            <person name="Haas F.B."/>
            <person name="Piednoel M."/>
            <person name="Gundlach H."/>
            <person name="Van Bel M."/>
            <person name="Meyberg R."/>
            <person name="Vives C."/>
            <person name="Morata J."/>
            <person name="Symeonidi A."/>
            <person name="Hiss M."/>
            <person name="Muchero W."/>
            <person name="Kamisugi Y."/>
            <person name="Saleh O."/>
            <person name="Blanc G."/>
            <person name="Decker E.L."/>
            <person name="van Gessel N."/>
            <person name="Grimwood J."/>
            <person name="Hayes R.D."/>
            <person name="Graham S.W."/>
            <person name="Gunter L.E."/>
            <person name="McDaniel S.F."/>
            <person name="Hoernstein S.N.W."/>
            <person name="Larsson A."/>
            <person name="Li F.W."/>
            <person name="Perroud P.F."/>
            <person name="Phillips J."/>
            <person name="Ranjan P."/>
            <person name="Rokshar D.S."/>
            <person name="Rothfels C.J."/>
            <person name="Schneider L."/>
            <person name="Shu S."/>
            <person name="Stevenson D.W."/>
            <person name="Thummler F."/>
            <person name="Tillich M."/>
            <person name="Villarreal Aguilar J.C."/>
            <person name="Widiez T."/>
            <person name="Wong G.K."/>
            <person name="Wymore A."/>
            <person name="Zhang Y."/>
            <person name="Zimmer A.D."/>
            <person name="Quatrano R.S."/>
            <person name="Mayer K.F.X."/>
            <person name="Goodstein D."/>
            <person name="Casacuberta J.M."/>
            <person name="Vandepoele K."/>
            <person name="Reski R."/>
            <person name="Cuming A.C."/>
            <person name="Tuskan G.A."/>
            <person name="Maumus F."/>
            <person name="Salse J."/>
            <person name="Schmutz J."/>
            <person name="Rensing S.A."/>
        </authorList>
    </citation>
    <scope>NUCLEOTIDE SEQUENCE [LARGE SCALE GENOMIC DNA]</scope>
    <source>
        <strain evidence="4 5">cv. Gransden 2004</strain>
    </source>
</reference>
<dbReference type="InterPro" id="IPR035979">
    <property type="entry name" value="RBD_domain_sf"/>
</dbReference>
<sequence>MNAVMDTVTGMVYWIPVEYSAAASVPAYAPLVVPPYTYIRSIPAVVPQAQPAYSTDRATVLIPDINTTVFVRGIPREATTQTVGHHFKIFGPIQSCHVIRHKDASTNKGIAFVKFYDAVAAQRAIDCTNPGVMEQREIFAEWAHPKPYPSPSQFDSSSLLPLQASADAHNSRLHLCLPSPVSHLRSPIAFIPTGQSTIAAPYVNSPWIPSPRSATSFAVAPFGSHFLPGNHVLGFPYADFGTSVALWRTPGAALGVYSRSPVYVPVTEHTTHRPAAGTGSIVQDSRAVSDSMPHSSHSAHALATSLNIKSEEGTDS</sequence>
<protein>
    <submittedName>
        <fullName evidence="4">Uncharacterized protein</fullName>
    </submittedName>
</protein>
<reference evidence="4" key="3">
    <citation type="submission" date="2020-12" db="UniProtKB">
        <authorList>
            <consortium name="EnsemblPlants"/>
        </authorList>
    </citation>
    <scope>IDENTIFICATION</scope>
</reference>
<reference evidence="4 5" key="1">
    <citation type="journal article" date="2008" name="Science">
        <title>The Physcomitrella genome reveals evolutionary insights into the conquest of land by plants.</title>
        <authorList>
            <person name="Rensing S."/>
            <person name="Lang D."/>
            <person name="Zimmer A."/>
            <person name="Terry A."/>
            <person name="Salamov A."/>
            <person name="Shapiro H."/>
            <person name="Nishiyama T."/>
            <person name="Perroud P.-F."/>
            <person name="Lindquist E."/>
            <person name="Kamisugi Y."/>
            <person name="Tanahashi T."/>
            <person name="Sakakibara K."/>
            <person name="Fujita T."/>
            <person name="Oishi K."/>
            <person name="Shin-I T."/>
            <person name="Kuroki Y."/>
            <person name="Toyoda A."/>
            <person name="Suzuki Y."/>
            <person name="Hashimoto A."/>
            <person name="Yamaguchi K."/>
            <person name="Sugano A."/>
            <person name="Kohara Y."/>
            <person name="Fujiyama A."/>
            <person name="Anterola A."/>
            <person name="Aoki S."/>
            <person name="Ashton N."/>
            <person name="Barbazuk W.B."/>
            <person name="Barker E."/>
            <person name="Bennetzen J."/>
            <person name="Bezanilla M."/>
            <person name="Blankenship R."/>
            <person name="Cho S.H."/>
            <person name="Dutcher S."/>
            <person name="Estelle M."/>
            <person name="Fawcett J.A."/>
            <person name="Gundlach H."/>
            <person name="Hanada K."/>
            <person name="Heyl A."/>
            <person name="Hicks K.A."/>
            <person name="Hugh J."/>
            <person name="Lohr M."/>
            <person name="Mayer K."/>
            <person name="Melkozernov A."/>
            <person name="Murata T."/>
            <person name="Nelson D."/>
            <person name="Pils B."/>
            <person name="Prigge M."/>
            <person name="Reiss B."/>
            <person name="Renner T."/>
            <person name="Rombauts S."/>
            <person name="Rushton P."/>
            <person name="Sanderfoot A."/>
            <person name="Schween G."/>
            <person name="Shiu S.-H."/>
            <person name="Stueber K."/>
            <person name="Theodoulou F.L."/>
            <person name="Tu H."/>
            <person name="Van de Peer Y."/>
            <person name="Verrier P.J."/>
            <person name="Waters E."/>
            <person name="Wood A."/>
            <person name="Yang L."/>
            <person name="Cove D."/>
            <person name="Cuming A."/>
            <person name="Hasebe M."/>
            <person name="Lucas S."/>
            <person name="Mishler D.B."/>
            <person name="Reski R."/>
            <person name="Grigoriev I."/>
            <person name="Quatrano R.S."/>
            <person name="Boore J.L."/>
        </authorList>
    </citation>
    <scope>NUCLEOTIDE SEQUENCE [LARGE SCALE GENOMIC DNA]</scope>
    <source>
        <strain evidence="4 5">cv. Gransden 2004</strain>
    </source>
</reference>
<organism evidence="4 5">
    <name type="scientific">Physcomitrium patens</name>
    <name type="common">Spreading-leaved earth moss</name>
    <name type="synonym">Physcomitrella patens</name>
    <dbReference type="NCBI Taxonomy" id="3218"/>
    <lineage>
        <taxon>Eukaryota</taxon>
        <taxon>Viridiplantae</taxon>
        <taxon>Streptophyta</taxon>
        <taxon>Embryophyta</taxon>
        <taxon>Bryophyta</taxon>
        <taxon>Bryophytina</taxon>
        <taxon>Bryopsida</taxon>
        <taxon>Funariidae</taxon>
        <taxon>Funariales</taxon>
        <taxon>Funariaceae</taxon>
        <taxon>Physcomitrium</taxon>
    </lineage>
</organism>
<name>A9TR36_PHYPA</name>
<dbReference type="InterPro" id="IPR050886">
    <property type="entry name" value="RNA-binding_reg"/>
</dbReference>
<dbReference type="Gramene" id="Pp3c23_13350V3.3">
    <property type="protein sequence ID" value="Pp3c23_13350V3.3"/>
    <property type="gene ID" value="Pp3c23_13350"/>
</dbReference>
<proteinExistence type="predicted"/>